<protein>
    <recommendedName>
        <fullName evidence="4">DUF4199 domain-containing protein</fullName>
    </recommendedName>
</protein>
<dbReference type="Proteomes" id="UP000027471">
    <property type="component" value="Unassembled WGS sequence"/>
</dbReference>
<keyword evidence="1" id="KW-0812">Transmembrane</keyword>
<keyword evidence="1" id="KW-0472">Membrane</keyword>
<name>A0A074J6V8_9RHOB</name>
<dbReference type="AlphaFoldDB" id="A0A074J6V8"/>
<keyword evidence="1" id="KW-1133">Transmembrane helix</keyword>
<evidence type="ECO:0000313" key="3">
    <source>
        <dbReference type="Proteomes" id="UP000027471"/>
    </source>
</evidence>
<accession>A0A074J6V8</accession>
<dbReference type="InterPro" id="IPR047730">
    <property type="entry name" value="ABZJ_00895-like"/>
</dbReference>
<gene>
    <name evidence="2" type="ORF">DT23_07795</name>
</gene>
<dbReference type="eggNOG" id="ENOG5033DJE">
    <property type="taxonomic scope" value="Bacteria"/>
</dbReference>
<dbReference type="RefSeq" id="WP_038133050.1">
    <property type="nucleotide sequence ID" value="NZ_AUNB01000073.1"/>
</dbReference>
<dbReference type="OrthoDB" id="7706486at2"/>
<reference evidence="2 3" key="1">
    <citation type="journal article" date="2015" name="Antonie Van Leeuwenhoek">
        <title>Thioclava indica sp. nov., isolated from surface seawater of the Indian Ocean.</title>
        <authorList>
            <person name="Liu Y."/>
            <person name="Lai Q."/>
            <person name="Du J."/>
            <person name="Xu H."/>
            <person name="Jiang L."/>
            <person name="Shao Z."/>
        </authorList>
    </citation>
    <scope>NUCLEOTIDE SEQUENCE [LARGE SCALE GENOMIC DNA]</scope>
    <source>
        <strain evidence="2 3">DT23-4</strain>
    </source>
</reference>
<feature type="transmembrane region" description="Helical" evidence="1">
    <location>
        <begin position="76"/>
        <end position="94"/>
    </location>
</feature>
<dbReference type="NCBIfam" id="NF038216">
    <property type="entry name" value="ABZJ_00895_fam"/>
    <property type="match status" value="1"/>
</dbReference>
<comment type="caution">
    <text evidence="2">The sequence shown here is derived from an EMBL/GenBank/DDBJ whole genome shotgun (WGS) entry which is preliminary data.</text>
</comment>
<dbReference type="STRING" id="1353528.DT23_07795"/>
<sequence>MKRYYWIYTGWFVGLSIGLPIILGAVRYFSGVDLYTSFVSIAPAMFAALVAGMTFAKDRETMPETSESWQFARGSVVIAFVFSILFAVAAFAIFPEMKDELQSLFEPTILGVMAVVLAVLFVVIFLLNRFFFAMGAKNILKVEQRKKAKAG</sequence>
<organism evidence="2 3">
    <name type="scientific">Thioclava indica</name>
    <dbReference type="NCBI Taxonomy" id="1353528"/>
    <lineage>
        <taxon>Bacteria</taxon>
        <taxon>Pseudomonadati</taxon>
        <taxon>Pseudomonadota</taxon>
        <taxon>Alphaproteobacteria</taxon>
        <taxon>Rhodobacterales</taxon>
        <taxon>Paracoccaceae</taxon>
        <taxon>Thioclava</taxon>
    </lineage>
</organism>
<feature type="transmembrane region" description="Helical" evidence="1">
    <location>
        <begin position="109"/>
        <end position="131"/>
    </location>
</feature>
<feature type="transmembrane region" description="Helical" evidence="1">
    <location>
        <begin position="7"/>
        <end position="29"/>
    </location>
</feature>
<keyword evidence="3" id="KW-1185">Reference proteome</keyword>
<feature type="transmembrane region" description="Helical" evidence="1">
    <location>
        <begin position="35"/>
        <end position="56"/>
    </location>
</feature>
<dbReference type="EMBL" id="AUNB01000073">
    <property type="protein sequence ID" value="KEO53241.1"/>
    <property type="molecule type" value="Genomic_DNA"/>
</dbReference>
<proteinExistence type="predicted"/>
<evidence type="ECO:0000256" key="1">
    <source>
        <dbReference type="SAM" id="Phobius"/>
    </source>
</evidence>
<evidence type="ECO:0000313" key="2">
    <source>
        <dbReference type="EMBL" id="KEO53241.1"/>
    </source>
</evidence>
<evidence type="ECO:0008006" key="4">
    <source>
        <dbReference type="Google" id="ProtNLM"/>
    </source>
</evidence>